<dbReference type="WBParaSite" id="MhA1_Contig1719.frz3.gene11">
    <property type="protein sequence ID" value="MhA1_Contig1719.frz3.gene11"/>
    <property type="gene ID" value="MhA1_Contig1719.frz3.gene11"/>
</dbReference>
<keyword evidence="2" id="KW-1185">Reference proteome</keyword>
<protein>
    <submittedName>
        <fullName evidence="3">RGS domain-containing protein</fullName>
    </submittedName>
</protein>
<keyword evidence="1" id="KW-1133">Transmembrane helix</keyword>
<accession>A0A1I8B951</accession>
<dbReference type="Proteomes" id="UP000095281">
    <property type="component" value="Unplaced"/>
</dbReference>
<keyword evidence="1" id="KW-0472">Membrane</keyword>
<dbReference type="AlphaFoldDB" id="A0A1I8B951"/>
<reference evidence="3" key="1">
    <citation type="submission" date="2016-11" db="UniProtKB">
        <authorList>
            <consortium name="WormBaseParasite"/>
        </authorList>
    </citation>
    <scope>IDENTIFICATION</scope>
</reference>
<sequence>MFKSLVEISTGELDSSILLSKLFHYATVHGETFMKVIEKFISDLQKSQPDEYFQVTKDQYDFALEKLFKDDQSNRNQIVNPGKSLQHLYKSINNSNILESAVFQPIIYDRSALNKEKYKDILVMREEKLLERWSTAEIGRMALALYTIQGFAHLLYVVWPIAFHVLWKKKIL</sequence>
<keyword evidence="1" id="KW-0812">Transmembrane</keyword>
<name>A0A1I8B951_MELHA</name>
<organism evidence="2 3">
    <name type="scientific">Meloidogyne hapla</name>
    <name type="common">Root-knot nematode worm</name>
    <dbReference type="NCBI Taxonomy" id="6305"/>
    <lineage>
        <taxon>Eukaryota</taxon>
        <taxon>Metazoa</taxon>
        <taxon>Ecdysozoa</taxon>
        <taxon>Nematoda</taxon>
        <taxon>Chromadorea</taxon>
        <taxon>Rhabditida</taxon>
        <taxon>Tylenchina</taxon>
        <taxon>Tylenchomorpha</taxon>
        <taxon>Tylenchoidea</taxon>
        <taxon>Meloidogynidae</taxon>
        <taxon>Meloidogyninae</taxon>
        <taxon>Meloidogyne</taxon>
    </lineage>
</organism>
<evidence type="ECO:0000313" key="3">
    <source>
        <dbReference type="WBParaSite" id="MhA1_Contig1719.frz3.gene11"/>
    </source>
</evidence>
<feature type="transmembrane region" description="Helical" evidence="1">
    <location>
        <begin position="143"/>
        <end position="167"/>
    </location>
</feature>
<evidence type="ECO:0000256" key="1">
    <source>
        <dbReference type="SAM" id="Phobius"/>
    </source>
</evidence>
<evidence type="ECO:0000313" key="2">
    <source>
        <dbReference type="Proteomes" id="UP000095281"/>
    </source>
</evidence>
<proteinExistence type="predicted"/>